<evidence type="ECO:0000256" key="5">
    <source>
        <dbReference type="ARBA" id="ARBA00022617"/>
    </source>
</evidence>
<dbReference type="FunFam" id="1.10.630.10:FF:000042">
    <property type="entry name" value="Cytochrome P450"/>
    <property type="match status" value="1"/>
</dbReference>
<dbReference type="PANTHER" id="PTHR24292:SF100">
    <property type="entry name" value="CYTOCHROME P450 6A16, ISOFORM B-RELATED"/>
    <property type="match status" value="1"/>
</dbReference>
<dbReference type="InterPro" id="IPR002401">
    <property type="entry name" value="Cyt_P450_E_grp-I"/>
</dbReference>
<evidence type="ECO:0000256" key="15">
    <source>
        <dbReference type="SAM" id="Phobius"/>
    </source>
</evidence>
<dbReference type="GO" id="GO:0020037">
    <property type="term" value="F:heme binding"/>
    <property type="evidence" value="ECO:0007669"/>
    <property type="project" value="InterPro"/>
</dbReference>
<keyword evidence="11 14" id="KW-0503">Monooxygenase</keyword>
<reference evidence="16" key="1">
    <citation type="submission" date="2021-12" db="EMBL/GenBank/DDBJ databases">
        <authorList>
            <person name="King R."/>
        </authorList>
    </citation>
    <scope>NUCLEOTIDE SEQUENCE</scope>
</reference>
<evidence type="ECO:0000256" key="6">
    <source>
        <dbReference type="ARBA" id="ARBA00022723"/>
    </source>
</evidence>
<dbReference type="AlphaFoldDB" id="A0A9P0BDT8"/>
<dbReference type="Pfam" id="PF00067">
    <property type="entry name" value="p450"/>
    <property type="match status" value="1"/>
</dbReference>
<keyword evidence="7" id="KW-0256">Endoplasmic reticulum</keyword>
<comment type="cofactor">
    <cofactor evidence="1 13">
        <name>heme</name>
        <dbReference type="ChEBI" id="CHEBI:30413"/>
    </cofactor>
</comment>
<keyword evidence="6 13" id="KW-0479">Metal-binding</keyword>
<keyword evidence="5 13" id="KW-0349">Heme</keyword>
<dbReference type="GO" id="GO:0004497">
    <property type="term" value="F:monooxygenase activity"/>
    <property type="evidence" value="ECO:0007669"/>
    <property type="project" value="UniProtKB-KW"/>
</dbReference>
<evidence type="ECO:0000256" key="4">
    <source>
        <dbReference type="ARBA" id="ARBA00010617"/>
    </source>
</evidence>
<evidence type="ECO:0000256" key="7">
    <source>
        <dbReference type="ARBA" id="ARBA00022824"/>
    </source>
</evidence>
<dbReference type="InterPro" id="IPR001128">
    <property type="entry name" value="Cyt_P450"/>
</dbReference>
<evidence type="ECO:0000256" key="13">
    <source>
        <dbReference type="PIRSR" id="PIRSR602401-1"/>
    </source>
</evidence>
<evidence type="ECO:0000256" key="8">
    <source>
        <dbReference type="ARBA" id="ARBA00022848"/>
    </source>
</evidence>
<evidence type="ECO:0000256" key="14">
    <source>
        <dbReference type="RuleBase" id="RU000461"/>
    </source>
</evidence>
<comment type="similarity">
    <text evidence="4 14">Belongs to the cytochrome P450 family.</text>
</comment>
<evidence type="ECO:0008006" key="18">
    <source>
        <dbReference type="Google" id="ProtNLM"/>
    </source>
</evidence>
<dbReference type="InterPro" id="IPR017972">
    <property type="entry name" value="Cyt_P450_CS"/>
</dbReference>
<comment type="subcellular location">
    <subcellularLocation>
        <location evidence="3">Endoplasmic reticulum membrane</location>
        <topology evidence="3">Peripheral membrane protein</topology>
    </subcellularLocation>
    <subcellularLocation>
        <location evidence="2">Microsome membrane</location>
        <topology evidence="2">Peripheral membrane protein</topology>
    </subcellularLocation>
</comment>
<keyword evidence="10 13" id="KW-0408">Iron</keyword>
<organism evidence="16 17">
    <name type="scientific">Brassicogethes aeneus</name>
    <name type="common">Rape pollen beetle</name>
    <name type="synonym">Meligethes aeneus</name>
    <dbReference type="NCBI Taxonomy" id="1431903"/>
    <lineage>
        <taxon>Eukaryota</taxon>
        <taxon>Metazoa</taxon>
        <taxon>Ecdysozoa</taxon>
        <taxon>Arthropoda</taxon>
        <taxon>Hexapoda</taxon>
        <taxon>Insecta</taxon>
        <taxon>Pterygota</taxon>
        <taxon>Neoptera</taxon>
        <taxon>Endopterygota</taxon>
        <taxon>Coleoptera</taxon>
        <taxon>Polyphaga</taxon>
        <taxon>Cucujiformia</taxon>
        <taxon>Nitidulidae</taxon>
        <taxon>Meligethinae</taxon>
        <taxon>Brassicogethes</taxon>
    </lineage>
</organism>
<gene>
    <name evidence="16" type="ORF">MELIAE_LOCUS9852</name>
</gene>
<evidence type="ECO:0000256" key="12">
    <source>
        <dbReference type="ARBA" id="ARBA00023136"/>
    </source>
</evidence>
<name>A0A9P0BDT8_BRAAE</name>
<evidence type="ECO:0000256" key="3">
    <source>
        <dbReference type="ARBA" id="ARBA00004406"/>
    </source>
</evidence>
<keyword evidence="15" id="KW-0812">Transmembrane</keyword>
<feature type="transmembrane region" description="Helical" evidence="15">
    <location>
        <begin position="6"/>
        <end position="27"/>
    </location>
</feature>
<evidence type="ECO:0000256" key="10">
    <source>
        <dbReference type="ARBA" id="ARBA00023004"/>
    </source>
</evidence>
<dbReference type="PROSITE" id="PS00086">
    <property type="entry name" value="CYTOCHROME_P450"/>
    <property type="match status" value="1"/>
</dbReference>
<dbReference type="GO" id="GO:0005506">
    <property type="term" value="F:iron ion binding"/>
    <property type="evidence" value="ECO:0007669"/>
    <property type="project" value="InterPro"/>
</dbReference>
<dbReference type="GO" id="GO:0016705">
    <property type="term" value="F:oxidoreductase activity, acting on paired donors, with incorporation or reduction of molecular oxygen"/>
    <property type="evidence" value="ECO:0007669"/>
    <property type="project" value="InterPro"/>
</dbReference>
<dbReference type="InterPro" id="IPR036396">
    <property type="entry name" value="Cyt_P450_sf"/>
</dbReference>
<evidence type="ECO:0000313" key="17">
    <source>
        <dbReference type="Proteomes" id="UP001154078"/>
    </source>
</evidence>
<accession>A0A9P0BDT8</accession>
<dbReference type="Proteomes" id="UP001154078">
    <property type="component" value="Chromosome 7"/>
</dbReference>
<keyword evidence="8" id="KW-0492">Microsome</keyword>
<dbReference type="PRINTS" id="PR00463">
    <property type="entry name" value="EP450I"/>
</dbReference>
<feature type="binding site" description="axial binding residue" evidence="13">
    <location>
        <position position="461"/>
    </location>
    <ligand>
        <name>heme</name>
        <dbReference type="ChEBI" id="CHEBI:30413"/>
    </ligand>
    <ligandPart>
        <name>Fe</name>
        <dbReference type="ChEBI" id="CHEBI:18248"/>
    </ligandPart>
</feature>
<proteinExistence type="inferred from homology"/>
<dbReference type="SUPFAM" id="SSF48264">
    <property type="entry name" value="Cytochrome P450"/>
    <property type="match status" value="1"/>
</dbReference>
<keyword evidence="9 14" id="KW-0560">Oxidoreductase</keyword>
<dbReference type="Gene3D" id="1.10.630.10">
    <property type="entry name" value="Cytochrome P450"/>
    <property type="match status" value="1"/>
</dbReference>
<dbReference type="InterPro" id="IPR050476">
    <property type="entry name" value="Insect_CytP450_Detox"/>
</dbReference>
<dbReference type="PRINTS" id="PR00385">
    <property type="entry name" value="P450"/>
</dbReference>
<dbReference type="GO" id="GO:0005789">
    <property type="term" value="C:endoplasmic reticulum membrane"/>
    <property type="evidence" value="ECO:0007669"/>
    <property type="project" value="UniProtKB-SubCell"/>
</dbReference>
<protein>
    <recommendedName>
        <fullName evidence="18">Cytochrome P450</fullName>
    </recommendedName>
</protein>
<evidence type="ECO:0000256" key="2">
    <source>
        <dbReference type="ARBA" id="ARBA00004174"/>
    </source>
</evidence>
<dbReference type="CDD" id="cd11056">
    <property type="entry name" value="CYP6-like"/>
    <property type="match status" value="1"/>
</dbReference>
<keyword evidence="12 15" id="KW-0472">Membrane</keyword>
<dbReference type="OrthoDB" id="2789670at2759"/>
<evidence type="ECO:0000256" key="9">
    <source>
        <dbReference type="ARBA" id="ARBA00023002"/>
    </source>
</evidence>
<dbReference type="PANTHER" id="PTHR24292">
    <property type="entry name" value="CYTOCHROME P450"/>
    <property type="match status" value="1"/>
</dbReference>
<keyword evidence="17" id="KW-1185">Reference proteome</keyword>
<keyword evidence="15" id="KW-1133">Transmembrane helix</keyword>
<dbReference type="EMBL" id="OV121138">
    <property type="protein sequence ID" value="CAH0560000.1"/>
    <property type="molecule type" value="Genomic_DNA"/>
</dbReference>
<evidence type="ECO:0000256" key="11">
    <source>
        <dbReference type="ARBA" id="ARBA00023033"/>
    </source>
</evidence>
<sequence length="516" mass="59729">MALCWGIILYPTIGILISFIIFLKLYYNYCFSYWKKRGIYSPTPSIPFGNASGLYTGKECLGELFMNIYLNIKSKGVKHGGFYFWGRNVYMPVDNEIIKKMVIRDFENFPNHGLYINEELEPMSGHIFNMEDGKWRNLRAKLPSAFTTSKMKKMFGEMVKLQSNLTEHLDIYETQSKPVNIKEVLVLFSTDIILKNAFGLETNCLQNKDLEFIKHGRTFFDDQWSTFNNTLVITTPRKYLKWMNFKVFKKEGTDFFTKVFKDIKDFREKNGSSRNDLTDLLIRLTKSNPEDDIFKDFNGKGRIENLTFNEFAAQAYVFFEAGFETSSTTMTFALYALATNPKCQEALRDEINGVMKKYDGKCTYEAMLEMDYLDHVVDETLRLYPAFPIMPRICNKPYQVPGTDLVLEDGTLCMVAMMGVHRDPDLWPEPEIFDPNRFTKENKATRPSCAYMPFGDGPRVCIGKRFGLLQTKAGLISIIKNYNVTLSNRTINPLKFDTRGVILKTKGDVWLNLHRI</sequence>
<evidence type="ECO:0000256" key="1">
    <source>
        <dbReference type="ARBA" id="ARBA00001971"/>
    </source>
</evidence>
<evidence type="ECO:0000313" key="16">
    <source>
        <dbReference type="EMBL" id="CAH0560000.1"/>
    </source>
</evidence>